<comment type="caution">
    <text evidence="1">The sequence shown here is derived from an EMBL/GenBank/DDBJ whole genome shotgun (WGS) entry which is preliminary data.</text>
</comment>
<evidence type="ECO:0008006" key="3">
    <source>
        <dbReference type="Google" id="ProtNLM"/>
    </source>
</evidence>
<evidence type="ECO:0000313" key="1">
    <source>
        <dbReference type="EMBL" id="RFO97663.1"/>
    </source>
</evidence>
<dbReference type="AlphaFoldDB" id="A0A3E1REF1"/>
<organism evidence="1 2">
    <name type="scientific">Rhodoferax lacus</name>
    <dbReference type="NCBI Taxonomy" id="2184758"/>
    <lineage>
        <taxon>Bacteria</taxon>
        <taxon>Pseudomonadati</taxon>
        <taxon>Pseudomonadota</taxon>
        <taxon>Betaproteobacteria</taxon>
        <taxon>Burkholderiales</taxon>
        <taxon>Comamonadaceae</taxon>
        <taxon>Rhodoferax</taxon>
    </lineage>
</organism>
<name>A0A3E1REF1_9BURK</name>
<evidence type="ECO:0000313" key="2">
    <source>
        <dbReference type="Proteomes" id="UP000260665"/>
    </source>
</evidence>
<gene>
    <name evidence="1" type="ORF">DIC66_07335</name>
</gene>
<sequence length="94" mass="10340">MNHCFELPEDFNVYHAEETLESLRVWLAQAQLEEAALIDISAARVAEMDGTGLQLLASLRNSGYRLRIVDASRKFAEACTVTGNSAWLEAGAVL</sequence>
<accession>A0A3E1REF1</accession>
<dbReference type="SUPFAM" id="SSF52091">
    <property type="entry name" value="SpoIIaa-like"/>
    <property type="match status" value="1"/>
</dbReference>
<dbReference type="EMBL" id="QFZK01000003">
    <property type="protein sequence ID" value="RFO97663.1"/>
    <property type="molecule type" value="Genomic_DNA"/>
</dbReference>
<dbReference type="InterPro" id="IPR036513">
    <property type="entry name" value="STAS_dom_sf"/>
</dbReference>
<dbReference type="Proteomes" id="UP000260665">
    <property type="component" value="Unassembled WGS sequence"/>
</dbReference>
<proteinExistence type="predicted"/>
<protein>
    <recommendedName>
        <fullName evidence="3">STAS domain-containing protein</fullName>
    </recommendedName>
</protein>
<dbReference type="OrthoDB" id="8908566at2"/>
<keyword evidence="2" id="KW-1185">Reference proteome</keyword>
<reference evidence="1 2" key="1">
    <citation type="submission" date="2018-05" db="EMBL/GenBank/DDBJ databases">
        <title>Rhodoferax soyangensis sp.nov., isolated from an oligotrophic freshwater lake.</title>
        <authorList>
            <person name="Park M."/>
        </authorList>
    </citation>
    <scope>NUCLEOTIDE SEQUENCE [LARGE SCALE GENOMIC DNA]</scope>
    <source>
        <strain evidence="1 2">IMCC26218</strain>
    </source>
</reference>
<dbReference type="RefSeq" id="WP_117175565.1">
    <property type="nucleotide sequence ID" value="NZ_QFZK01000003.1"/>
</dbReference>